<reference evidence="4 5" key="1">
    <citation type="submission" date="2016-06" db="EMBL/GenBank/DDBJ databases">
        <authorList>
            <person name="Kjaerup R.B."/>
            <person name="Dalgaard T.S."/>
            <person name="Juul-Madsen H.R."/>
        </authorList>
    </citation>
    <scope>NUCLEOTIDE SEQUENCE [LARGE SCALE GENOMIC DNA]</scope>
    <source>
        <strain evidence="4 5">Pb300</strain>
    </source>
</reference>
<keyword evidence="3" id="KW-1133">Transmembrane helix</keyword>
<sequence>MPREKHLSIVHTHIHEAMYRASSRRRPPIRLSRLRLLVSASISLYLFCFTIFGTNNNWIRKPYAPLQTFIKLTKKLTWSLRRSSTDQAQLQIPRSQPVPDPDVPCIPGLPNIPAKIWQSAKSENLSMKQKAWSSTWLEKNPSFEHELVTDDTWNQYVEKKYGTIRPDIVSLFKGLQVAILKADLLRYLILLADGGIWSDIDATCAMPVADWLPADANDVMFAGGNVTSHTPWSEGIGLIVGLEFDGEWEGEGSGLSSQLTNWVFAARPGSRHLQLVVDDIVRHLNDITLENGVTAEGITLDMISDVVEVTGPWRMTLGILESLSCMLGRRVDERDFSRGKKPRVLGDVVIMPGNAFAAKQNGYPTGQGPVLVTHHYEGSWKSLARQAKDRRRRKMMETEARRKTAD</sequence>
<evidence type="ECO:0000256" key="2">
    <source>
        <dbReference type="SAM" id="MobiDB-lite"/>
    </source>
</evidence>
<dbReference type="GO" id="GO:0000009">
    <property type="term" value="F:alpha-1,6-mannosyltransferase activity"/>
    <property type="evidence" value="ECO:0007669"/>
    <property type="project" value="InterPro"/>
</dbReference>
<dbReference type="PANTHER" id="PTHR31834:SF8">
    <property type="entry name" value="TRANSFERASE, PUTATIVE (AFU_ORTHOLOGUE AFUA_6G14040)-RELATED"/>
    <property type="match status" value="1"/>
</dbReference>
<feature type="transmembrane region" description="Helical" evidence="3">
    <location>
        <begin position="34"/>
        <end position="52"/>
    </location>
</feature>
<organism evidence="4 5">
    <name type="scientific">Paracoccidioides brasiliensis</name>
    <dbReference type="NCBI Taxonomy" id="121759"/>
    <lineage>
        <taxon>Eukaryota</taxon>
        <taxon>Fungi</taxon>
        <taxon>Dikarya</taxon>
        <taxon>Ascomycota</taxon>
        <taxon>Pezizomycotina</taxon>
        <taxon>Eurotiomycetes</taxon>
        <taxon>Eurotiomycetidae</taxon>
        <taxon>Onygenales</taxon>
        <taxon>Ajellomycetaceae</taxon>
        <taxon>Paracoccidioides</taxon>
    </lineage>
</organism>
<dbReference type="AlphaFoldDB" id="A0A1D2JLR5"/>
<dbReference type="Pfam" id="PF04488">
    <property type="entry name" value="Gly_transf_sug"/>
    <property type="match status" value="1"/>
</dbReference>
<dbReference type="InterPro" id="IPR029044">
    <property type="entry name" value="Nucleotide-diphossugar_trans"/>
</dbReference>
<evidence type="ECO:0000256" key="1">
    <source>
        <dbReference type="ARBA" id="ARBA00009003"/>
    </source>
</evidence>
<evidence type="ECO:0000313" key="5">
    <source>
        <dbReference type="Proteomes" id="UP000242814"/>
    </source>
</evidence>
<name>A0A1D2JLR5_PARBR</name>
<protein>
    <submittedName>
        <fullName evidence="4">Uncharacterized protein</fullName>
    </submittedName>
</protein>
<dbReference type="InterPro" id="IPR039367">
    <property type="entry name" value="Och1-like"/>
</dbReference>
<dbReference type="VEuPathDB" id="FungiDB:PABG_01132"/>
<dbReference type="EMBL" id="LZYO01000031">
    <property type="protein sequence ID" value="ODH41734.1"/>
    <property type="molecule type" value="Genomic_DNA"/>
</dbReference>
<dbReference type="PANTHER" id="PTHR31834">
    <property type="entry name" value="INITIATION-SPECIFIC ALPHA-1,6-MANNOSYLTRANSFERASE"/>
    <property type="match status" value="1"/>
</dbReference>
<evidence type="ECO:0000256" key="3">
    <source>
        <dbReference type="SAM" id="Phobius"/>
    </source>
</evidence>
<dbReference type="Proteomes" id="UP000242814">
    <property type="component" value="Unassembled WGS sequence"/>
</dbReference>
<accession>A0A1D2JLR5</accession>
<dbReference type="GO" id="GO:0000136">
    <property type="term" value="C:mannan polymerase complex"/>
    <property type="evidence" value="ECO:0007669"/>
    <property type="project" value="TreeGrafter"/>
</dbReference>
<comment type="similarity">
    <text evidence="1">Belongs to the glycosyltransferase 32 family.</text>
</comment>
<evidence type="ECO:0000313" key="4">
    <source>
        <dbReference type="EMBL" id="ODH41734.1"/>
    </source>
</evidence>
<proteinExistence type="inferred from homology"/>
<comment type="caution">
    <text evidence="4">The sequence shown here is derived from an EMBL/GenBank/DDBJ whole genome shotgun (WGS) entry which is preliminary data.</text>
</comment>
<dbReference type="GO" id="GO:0006487">
    <property type="term" value="P:protein N-linked glycosylation"/>
    <property type="evidence" value="ECO:0007669"/>
    <property type="project" value="TreeGrafter"/>
</dbReference>
<feature type="region of interest" description="Disordered" evidence="2">
    <location>
        <begin position="386"/>
        <end position="406"/>
    </location>
</feature>
<feature type="compositionally biased region" description="Basic and acidic residues" evidence="2">
    <location>
        <begin position="395"/>
        <end position="406"/>
    </location>
</feature>
<dbReference type="InterPro" id="IPR007577">
    <property type="entry name" value="GlycoTrfase_DXD_sugar-bd_CS"/>
</dbReference>
<dbReference type="Gene3D" id="3.90.550.20">
    <property type="match status" value="1"/>
</dbReference>
<keyword evidence="3" id="KW-0472">Membrane</keyword>
<keyword evidence="3" id="KW-0812">Transmembrane</keyword>
<dbReference type="VEuPathDB" id="FungiDB:PADG_04337"/>
<gene>
    <name evidence="4" type="ORF">ACO22_01312</name>
</gene>
<dbReference type="SUPFAM" id="SSF53448">
    <property type="entry name" value="Nucleotide-diphospho-sugar transferases"/>
    <property type="match status" value="1"/>
</dbReference>